<dbReference type="NCBIfam" id="TIGR00254">
    <property type="entry name" value="GGDEF"/>
    <property type="match status" value="1"/>
</dbReference>
<dbReference type="InterPro" id="IPR043128">
    <property type="entry name" value="Rev_trsase/Diguanyl_cyclase"/>
</dbReference>
<protein>
    <recommendedName>
        <fullName evidence="1">diguanylate cyclase</fullName>
        <ecNumber evidence="1">2.7.7.65</ecNumber>
    </recommendedName>
</protein>
<keyword evidence="3" id="KW-0812">Transmembrane</keyword>
<dbReference type="GO" id="GO:0052621">
    <property type="term" value="F:diguanylate cyclase activity"/>
    <property type="evidence" value="ECO:0007669"/>
    <property type="project" value="UniProtKB-EC"/>
</dbReference>
<proteinExistence type="predicted"/>
<dbReference type="InterPro" id="IPR029787">
    <property type="entry name" value="Nucleotide_cyclase"/>
</dbReference>
<dbReference type="PANTHER" id="PTHR45138:SF9">
    <property type="entry name" value="DIGUANYLATE CYCLASE DGCM-RELATED"/>
    <property type="match status" value="1"/>
</dbReference>
<dbReference type="EC" id="2.7.7.65" evidence="1"/>
<dbReference type="PROSITE" id="PS50887">
    <property type="entry name" value="GGDEF"/>
    <property type="match status" value="1"/>
</dbReference>
<keyword evidence="6" id="KW-1185">Reference proteome</keyword>
<dbReference type="SMART" id="SM00267">
    <property type="entry name" value="GGDEF"/>
    <property type="match status" value="1"/>
</dbReference>
<dbReference type="RefSeq" id="WP_100264967.1">
    <property type="nucleotide sequence ID" value="NZ_CP018800.1"/>
</dbReference>
<dbReference type="InterPro" id="IPR050469">
    <property type="entry name" value="Diguanylate_Cyclase"/>
</dbReference>
<dbReference type="InterPro" id="IPR000160">
    <property type="entry name" value="GGDEF_dom"/>
</dbReference>
<feature type="transmembrane region" description="Helical" evidence="3">
    <location>
        <begin position="223"/>
        <end position="242"/>
    </location>
</feature>
<evidence type="ECO:0000256" key="1">
    <source>
        <dbReference type="ARBA" id="ARBA00012528"/>
    </source>
</evidence>
<dbReference type="Pfam" id="PF00990">
    <property type="entry name" value="GGDEF"/>
    <property type="match status" value="1"/>
</dbReference>
<evidence type="ECO:0000259" key="4">
    <source>
        <dbReference type="PROSITE" id="PS50887"/>
    </source>
</evidence>
<feature type="domain" description="GGDEF" evidence="4">
    <location>
        <begin position="338"/>
        <end position="469"/>
    </location>
</feature>
<dbReference type="Gene3D" id="3.30.450.290">
    <property type="match status" value="1"/>
</dbReference>
<comment type="catalytic activity">
    <reaction evidence="2">
        <text>2 GTP = 3',3'-c-di-GMP + 2 diphosphate</text>
        <dbReference type="Rhea" id="RHEA:24898"/>
        <dbReference type="ChEBI" id="CHEBI:33019"/>
        <dbReference type="ChEBI" id="CHEBI:37565"/>
        <dbReference type="ChEBI" id="CHEBI:58805"/>
        <dbReference type="EC" id="2.7.7.65"/>
    </reaction>
</comment>
<dbReference type="Proteomes" id="UP000231637">
    <property type="component" value="Chromosome"/>
</dbReference>
<reference evidence="5 6" key="1">
    <citation type="submission" date="2016-12" db="EMBL/GenBank/DDBJ databases">
        <title>Isolation and genomic insights into novel planktonic Zetaproteobacteria from stratified waters of the Chesapeake Bay.</title>
        <authorList>
            <person name="McAllister S.M."/>
            <person name="Kato S."/>
            <person name="Chan C.S."/>
            <person name="Chiu B.K."/>
            <person name="Field E.K."/>
        </authorList>
    </citation>
    <scope>NUCLEOTIDE SEQUENCE [LARGE SCALE GENOMIC DNA]</scope>
    <source>
        <strain evidence="5 6">CP-8</strain>
    </source>
</reference>
<dbReference type="InterPro" id="IPR021796">
    <property type="entry name" value="Tll0287-like_dom"/>
</dbReference>
<organism evidence="5 6">
    <name type="scientific">Mariprofundus ferrinatatus</name>
    <dbReference type="NCBI Taxonomy" id="1921087"/>
    <lineage>
        <taxon>Bacteria</taxon>
        <taxon>Pseudomonadati</taxon>
        <taxon>Pseudomonadota</taxon>
        <taxon>Candidatius Mariprofundia</taxon>
        <taxon>Mariprofundales</taxon>
        <taxon>Mariprofundaceae</taxon>
        <taxon>Mariprofundus</taxon>
    </lineage>
</organism>
<dbReference type="SUPFAM" id="SSF55073">
    <property type="entry name" value="Nucleotide cyclase"/>
    <property type="match status" value="1"/>
</dbReference>
<dbReference type="Pfam" id="PF11845">
    <property type="entry name" value="Tll0287-like"/>
    <property type="match status" value="1"/>
</dbReference>
<dbReference type="KEGG" id="mfn:Ga0123462_0645"/>
<evidence type="ECO:0000313" key="5">
    <source>
        <dbReference type="EMBL" id="ATX81515.1"/>
    </source>
</evidence>
<dbReference type="Gene3D" id="6.10.340.10">
    <property type="match status" value="1"/>
</dbReference>
<keyword evidence="3" id="KW-1133">Transmembrane helix</keyword>
<gene>
    <name evidence="5" type="ORF">Ga0123462_0645</name>
</gene>
<dbReference type="FunFam" id="3.30.70.270:FF:000001">
    <property type="entry name" value="Diguanylate cyclase domain protein"/>
    <property type="match status" value="1"/>
</dbReference>
<dbReference type="EMBL" id="CP018800">
    <property type="protein sequence ID" value="ATX81515.1"/>
    <property type="molecule type" value="Genomic_DNA"/>
</dbReference>
<dbReference type="Gene3D" id="3.30.70.270">
    <property type="match status" value="1"/>
</dbReference>
<dbReference type="CDD" id="cd01949">
    <property type="entry name" value="GGDEF"/>
    <property type="match status" value="1"/>
</dbReference>
<evidence type="ECO:0000256" key="3">
    <source>
        <dbReference type="SAM" id="Phobius"/>
    </source>
</evidence>
<accession>A0A2K8L2G7</accession>
<feature type="transmembrane region" description="Helical" evidence="3">
    <location>
        <begin position="12"/>
        <end position="30"/>
    </location>
</feature>
<dbReference type="OrthoDB" id="5289318at2"/>
<keyword evidence="3" id="KW-0472">Membrane</keyword>
<sequence length="469" mass="53210">MIKGFSIVTKVNLVILIVLAIAAALVFFLANKYEQQHVNEMLHHEAEGFFKQLQIARHWNARQGGVYVFKRPGMEANPHLYKTGPSSGKGPVIEPEITDSKGRKLILKNPAWMAREISELSRSEHGIIYHLTSLTPINPDNAPDEFERMALKSFEAGDSEAHKLYKNGSAPFFRYMAPLKTEESCLACHGFQGHKVGDVRGGISVEIPIQSYLAHIEQQQIRLAGYILGIYILIAFSLTFTVRHIVSNPMKKIIEFTKGLEIESEELLPNKLDDEIGILGRSLSETRKRIQRQQMALREKAEELDLSRRTDPLTGANNRQHFLLEMPKIIARANRENSPTSILMVDIDHFKEINDHYGHSIGDKVLQQMVEHMLHETRSYDMLVRYGGEEFLVVMPNTENNDAAVIAERIRNSMESCQCVTAGDKTISYTVSIGVYTTLQEEIDQMLIKVDDAMYKAKEEGRNRVYNAL</sequence>
<evidence type="ECO:0000256" key="2">
    <source>
        <dbReference type="ARBA" id="ARBA00034247"/>
    </source>
</evidence>
<name>A0A2K8L2G7_9PROT</name>
<dbReference type="AlphaFoldDB" id="A0A2K8L2G7"/>
<evidence type="ECO:0000313" key="6">
    <source>
        <dbReference type="Proteomes" id="UP000231637"/>
    </source>
</evidence>
<dbReference type="PANTHER" id="PTHR45138">
    <property type="entry name" value="REGULATORY COMPONENTS OF SENSORY TRANSDUCTION SYSTEM"/>
    <property type="match status" value="1"/>
</dbReference>